<dbReference type="PROSITE" id="PS50043">
    <property type="entry name" value="HTH_LUXR_2"/>
    <property type="match status" value="1"/>
</dbReference>
<dbReference type="SUPFAM" id="SSF52540">
    <property type="entry name" value="P-loop containing nucleoside triphosphate hydrolases"/>
    <property type="match status" value="1"/>
</dbReference>
<dbReference type="RefSeq" id="WP_138212011.1">
    <property type="nucleotide sequence ID" value="NZ_VASG01000001.1"/>
</dbReference>
<dbReference type="InterPro" id="IPR011990">
    <property type="entry name" value="TPR-like_helical_dom_sf"/>
</dbReference>
<dbReference type="InterPro" id="IPR000792">
    <property type="entry name" value="Tscrpt_reg_LuxR_C"/>
</dbReference>
<dbReference type="EMBL" id="VASG01000001">
    <property type="protein sequence ID" value="TLP77634.1"/>
    <property type="molecule type" value="Genomic_DNA"/>
</dbReference>
<dbReference type="InterPro" id="IPR041664">
    <property type="entry name" value="AAA_16"/>
</dbReference>
<dbReference type="GO" id="GO:0003677">
    <property type="term" value="F:DNA binding"/>
    <property type="evidence" value="ECO:0007669"/>
    <property type="project" value="UniProtKB-KW"/>
</dbReference>
<dbReference type="InterPro" id="IPR016032">
    <property type="entry name" value="Sig_transdc_resp-reg_C-effctor"/>
</dbReference>
<comment type="caution">
    <text evidence="5">The sequence shown here is derived from an EMBL/GenBank/DDBJ whole genome shotgun (WGS) entry which is preliminary data.</text>
</comment>
<dbReference type="Gene3D" id="3.40.50.300">
    <property type="entry name" value="P-loop containing nucleotide triphosphate hydrolases"/>
    <property type="match status" value="1"/>
</dbReference>
<dbReference type="PANTHER" id="PTHR44688">
    <property type="entry name" value="DNA-BINDING TRANSCRIPTIONAL ACTIVATOR DEVR_DOSR"/>
    <property type="match status" value="1"/>
</dbReference>
<keyword evidence="2" id="KW-0238">DNA-binding</keyword>
<accession>A0A5R9AHI4</accession>
<dbReference type="Gene3D" id="1.10.10.10">
    <property type="entry name" value="Winged helix-like DNA-binding domain superfamily/Winged helix DNA-binding domain"/>
    <property type="match status" value="1"/>
</dbReference>
<dbReference type="InterPro" id="IPR036388">
    <property type="entry name" value="WH-like_DNA-bd_sf"/>
</dbReference>
<sequence length="901" mass="99729">MQTSLMNADDLLVATKFSPPRLNTRHIPRTHLLERLQEGRLGCVTLITGGAGFGKTLLLAQWRQALLKDGLDVAWLSLSHDDRLFPSFLTYLLAALRRLDIAIEAELLHGDSGEAAFNALVAQVTRIAEQLGRELYLLIDDYQHVEAPLAHRLMQKLLDHCPPNLHLVIASRSSPPLSLGRLRMQGQVAEIDFAELPFDLEETRVFFEHNLGNLKLTADEEQLIHELTSGWPASLQPIATLLRNRPAKRPKLRSLLWKSADLQAYLAEDVVACLAPELLGLMEQVSPFRRFNADLAAFVTGNSHAADLIKRVEDENLLIYRVDSDDQTPWYRFHPLFGEFLGQRLAQQGSAAVEALHRRASQWFAEHELLVESVRHANLGGDLDFAVAAMEQAASATWSMAYISPMLHLLERLPQETLFAHPRLFILGCLTYAFTARPEKAARWLEQIRRTEAARNPALSSRFALADAAIALQLDNPRRVIGLLEPMHQAPLENRSLRYISLSALASAYLALGRIDAARRLHDENPIDPGDRDNDMAMVFENTQAQAWLRIGDAREAARLGASLLARAEEDYGRGSVSANLCAANLCDAYYELDRIDEALAVLANRSGILQSSMPDVMARASMCRARLTALRDTPQALLEFLEAQAAHFHALGLDRLLALMLAEQVKVLLAQGDARRAGERLGRLEELLAQYRGDCQDEIATMVAFARARVALAGHEPAAALESLALIGCFAEGYGRGRTRVKALLLCAVAHDDLGQDEQHRERLREALRLGACLGLVRTLLDEGPRLLDRLRALREDEGLDEAGHGYLDVLLAYVAPAESAAEPVPARRAAGGEQRASLTPREVEILGLIAQAMSNKRIALTLNITFGTVKWNVKNILAKLGVSSRYAAISLARQHGLIR</sequence>
<evidence type="ECO:0000313" key="5">
    <source>
        <dbReference type="EMBL" id="TLP77634.1"/>
    </source>
</evidence>
<dbReference type="PRINTS" id="PR00038">
    <property type="entry name" value="HTHLUXR"/>
</dbReference>
<keyword evidence="1" id="KW-0805">Transcription regulation</keyword>
<dbReference type="InterPro" id="IPR059106">
    <property type="entry name" value="WHD_MalT"/>
</dbReference>
<name>A0A5R9AHI4_PSENT</name>
<evidence type="ECO:0000313" key="6">
    <source>
        <dbReference type="Proteomes" id="UP000307510"/>
    </source>
</evidence>
<dbReference type="SUPFAM" id="SSF48452">
    <property type="entry name" value="TPR-like"/>
    <property type="match status" value="1"/>
</dbReference>
<reference evidence="5 6" key="1">
    <citation type="submission" date="2019-05" db="EMBL/GenBank/DDBJ databases">
        <authorList>
            <person name="Moore K."/>
            <person name="O'Neill P."/>
            <person name="Farbos A."/>
            <person name="Studholme D.J."/>
        </authorList>
    </citation>
    <scope>NUCLEOTIDE SEQUENCE [LARGE SCALE GENOMIC DNA]</scope>
    <source>
        <strain evidence="5 6">DSM 9128</strain>
    </source>
</reference>
<reference evidence="6" key="2">
    <citation type="submission" date="2019-06" db="EMBL/GenBank/DDBJ databases">
        <title>AzeR, a transcriptional regulator that responds to azelaic acid in Pseudomonas nitroreducens.</title>
        <authorList>
            <person name="Bez C."/>
            <person name="Javvadi S.G."/>
            <person name="Bertani I."/>
            <person name="Devescovi G."/>
            <person name="Studholme D.J."/>
            <person name="Geller A."/>
            <person name="Levy A."/>
            <person name="Venturi V."/>
        </authorList>
    </citation>
    <scope>NUCLEOTIDE SEQUENCE [LARGE SCALE GENOMIC DNA]</scope>
    <source>
        <strain evidence="6">DSM 9128</strain>
    </source>
</reference>
<evidence type="ECO:0000259" key="4">
    <source>
        <dbReference type="PROSITE" id="PS50043"/>
    </source>
</evidence>
<dbReference type="SUPFAM" id="SSF46894">
    <property type="entry name" value="C-terminal effector domain of the bipartite response regulators"/>
    <property type="match status" value="1"/>
</dbReference>
<dbReference type="Pfam" id="PF00196">
    <property type="entry name" value="GerE"/>
    <property type="match status" value="1"/>
</dbReference>
<dbReference type="Pfam" id="PF13191">
    <property type="entry name" value="AAA_16"/>
    <property type="match status" value="1"/>
</dbReference>
<dbReference type="AlphaFoldDB" id="A0A5R9AHI4"/>
<dbReference type="PANTHER" id="PTHR44688:SF16">
    <property type="entry name" value="DNA-BINDING TRANSCRIPTIONAL ACTIVATOR DEVR_DOSR"/>
    <property type="match status" value="1"/>
</dbReference>
<dbReference type="SMART" id="SM00421">
    <property type="entry name" value="HTH_LUXR"/>
    <property type="match status" value="1"/>
</dbReference>
<organism evidence="5 6">
    <name type="scientific">Pseudomonas nitroreducens</name>
    <dbReference type="NCBI Taxonomy" id="46680"/>
    <lineage>
        <taxon>Bacteria</taxon>
        <taxon>Pseudomonadati</taxon>
        <taxon>Pseudomonadota</taxon>
        <taxon>Gammaproteobacteria</taxon>
        <taxon>Pseudomonadales</taxon>
        <taxon>Pseudomonadaceae</taxon>
        <taxon>Pseudomonas</taxon>
    </lineage>
</organism>
<dbReference type="CDD" id="cd06170">
    <property type="entry name" value="LuxR_C_like"/>
    <property type="match status" value="1"/>
</dbReference>
<dbReference type="GO" id="GO:0006355">
    <property type="term" value="P:regulation of DNA-templated transcription"/>
    <property type="evidence" value="ECO:0007669"/>
    <property type="project" value="InterPro"/>
</dbReference>
<dbReference type="Proteomes" id="UP000307510">
    <property type="component" value="Unassembled WGS sequence"/>
</dbReference>
<dbReference type="Pfam" id="PF25873">
    <property type="entry name" value="WHD_MalT"/>
    <property type="match status" value="1"/>
</dbReference>
<feature type="domain" description="HTH luxR-type" evidence="4">
    <location>
        <begin position="833"/>
        <end position="898"/>
    </location>
</feature>
<proteinExistence type="predicted"/>
<protein>
    <submittedName>
        <fullName evidence="5">ATP-dependent transcriptional regulator</fullName>
    </submittedName>
</protein>
<evidence type="ECO:0000256" key="3">
    <source>
        <dbReference type="ARBA" id="ARBA00023163"/>
    </source>
</evidence>
<evidence type="ECO:0000256" key="1">
    <source>
        <dbReference type="ARBA" id="ARBA00023015"/>
    </source>
</evidence>
<gene>
    <name evidence="5" type="ORF">FEA48_00105</name>
</gene>
<dbReference type="Gene3D" id="1.25.40.10">
    <property type="entry name" value="Tetratricopeptide repeat domain"/>
    <property type="match status" value="1"/>
</dbReference>
<evidence type="ECO:0000256" key="2">
    <source>
        <dbReference type="ARBA" id="ARBA00023125"/>
    </source>
</evidence>
<dbReference type="InterPro" id="IPR027417">
    <property type="entry name" value="P-loop_NTPase"/>
</dbReference>
<keyword evidence="3" id="KW-0804">Transcription</keyword>